<reference evidence="1" key="2">
    <citation type="journal article" date="2015" name="Fish Shellfish Immunol.">
        <title>Early steps in the European eel (Anguilla anguilla)-Vibrio vulnificus interaction in the gills: Role of the RtxA13 toxin.</title>
        <authorList>
            <person name="Callol A."/>
            <person name="Pajuelo D."/>
            <person name="Ebbesson L."/>
            <person name="Teles M."/>
            <person name="MacKenzie S."/>
            <person name="Amaro C."/>
        </authorList>
    </citation>
    <scope>NUCLEOTIDE SEQUENCE</scope>
</reference>
<organism evidence="1">
    <name type="scientific">Anguilla anguilla</name>
    <name type="common">European freshwater eel</name>
    <name type="synonym">Muraena anguilla</name>
    <dbReference type="NCBI Taxonomy" id="7936"/>
    <lineage>
        <taxon>Eukaryota</taxon>
        <taxon>Metazoa</taxon>
        <taxon>Chordata</taxon>
        <taxon>Craniata</taxon>
        <taxon>Vertebrata</taxon>
        <taxon>Euteleostomi</taxon>
        <taxon>Actinopterygii</taxon>
        <taxon>Neopterygii</taxon>
        <taxon>Teleostei</taxon>
        <taxon>Anguilliformes</taxon>
        <taxon>Anguillidae</taxon>
        <taxon>Anguilla</taxon>
    </lineage>
</organism>
<reference evidence="1" key="1">
    <citation type="submission" date="2014-11" db="EMBL/GenBank/DDBJ databases">
        <authorList>
            <person name="Amaro Gonzalez C."/>
        </authorList>
    </citation>
    <scope>NUCLEOTIDE SEQUENCE</scope>
</reference>
<name>A0A0E9PVH3_ANGAN</name>
<protein>
    <submittedName>
        <fullName evidence="1">Uncharacterized protein</fullName>
    </submittedName>
</protein>
<evidence type="ECO:0000313" key="1">
    <source>
        <dbReference type="EMBL" id="JAH08504.1"/>
    </source>
</evidence>
<proteinExistence type="predicted"/>
<accession>A0A0E9PVH3</accession>
<sequence>MLLCDSQDFPKHLANLKMNSQYGHVSVQFTQLAFRG</sequence>
<dbReference type="EMBL" id="GBXM01100073">
    <property type="protein sequence ID" value="JAH08504.1"/>
    <property type="molecule type" value="Transcribed_RNA"/>
</dbReference>
<dbReference type="AlphaFoldDB" id="A0A0E9PVH3"/>